<dbReference type="InterPro" id="IPR011545">
    <property type="entry name" value="DEAD/DEAH_box_helicase_dom"/>
</dbReference>
<accession>A0A4R2LNH1</accession>
<dbReference type="GO" id="GO:0042255">
    <property type="term" value="P:ribosome assembly"/>
    <property type="evidence" value="ECO:0007669"/>
    <property type="project" value="UniProtKB-ARBA"/>
</dbReference>
<dbReference type="PROSITE" id="PS51194">
    <property type="entry name" value="HELICASE_CTER"/>
    <property type="match status" value="1"/>
</dbReference>
<dbReference type="AlphaFoldDB" id="A0A4R2LNH1"/>
<dbReference type="InterPro" id="IPR014001">
    <property type="entry name" value="Helicase_ATP-bd"/>
</dbReference>
<protein>
    <recommendedName>
        <fullName evidence="9">DEAD-box ATP-dependent RNA helicase RhpA</fullName>
        <ecNumber evidence="1">3.6.4.13</ecNumber>
    </recommendedName>
</protein>
<keyword evidence="3 11" id="KW-0547">Nucleotide-binding</keyword>
<dbReference type="GO" id="GO:0005524">
    <property type="term" value="F:ATP binding"/>
    <property type="evidence" value="ECO:0007669"/>
    <property type="project" value="UniProtKB-KW"/>
</dbReference>
<keyword evidence="4 11" id="KW-0378">Hydrolase</keyword>
<evidence type="ECO:0000259" key="13">
    <source>
        <dbReference type="PROSITE" id="PS51192"/>
    </source>
</evidence>
<reference evidence="16 17" key="1">
    <citation type="submission" date="2019-03" db="EMBL/GenBank/DDBJ databases">
        <title>Genomic Encyclopedia of Type Strains, Phase IV (KMG-IV): sequencing the most valuable type-strain genomes for metagenomic binning, comparative biology and taxonomic classification.</title>
        <authorList>
            <person name="Goeker M."/>
        </authorList>
    </citation>
    <scope>NUCLEOTIDE SEQUENCE [LARGE SCALE GENOMIC DNA]</scope>
    <source>
        <strain evidence="16 17">DSM 25287</strain>
    </source>
</reference>
<dbReference type="EMBL" id="SLWY01000010">
    <property type="protein sequence ID" value="TCO81005.1"/>
    <property type="molecule type" value="Genomic_DNA"/>
</dbReference>
<dbReference type="CDD" id="cd18787">
    <property type="entry name" value="SF2_C_DEAD"/>
    <property type="match status" value="1"/>
</dbReference>
<name>A0A4R2LNH1_9GAMM</name>
<dbReference type="SMART" id="SM00487">
    <property type="entry name" value="DEXDc"/>
    <property type="match status" value="1"/>
</dbReference>
<feature type="domain" description="Helicase ATP-binding" evidence="13">
    <location>
        <begin position="32"/>
        <end position="206"/>
    </location>
</feature>
<dbReference type="SUPFAM" id="SSF52540">
    <property type="entry name" value="P-loop containing nucleoside triphosphate hydrolases"/>
    <property type="match status" value="1"/>
</dbReference>
<dbReference type="InterPro" id="IPR050079">
    <property type="entry name" value="DEAD_box_RNA_helicase"/>
</dbReference>
<dbReference type="EC" id="3.6.4.13" evidence="1"/>
<sequence length="451" mass="49194">MSFADFQFDPAILRALTEAGYTAPTPVQAEAIPEALAGRDVIASAQTGTGKTAAFMLPALQALTTPLTERRRTPRVLVLTPTRELAAQVTDAAKKYGRYLRVATASIVGGMPYAAQLRALSGPLDLVVGTPGRLLDHMERGRLDLSQVQLLVLDEADRMLDMGFKDDVEAISAALPQDRQTLLFTATLDATMQRLAERLLRDPVRVAIEVTAENQANIEQRLHVADDHAHKRRLLERVLSCSSVDKAIVFVATKRDVDALADALRERGLAAAPLHGDMPQSVRNRTLAHLRSGRVRLLVATDVAARGIDVSGISHVVNFDLPKFAEDYVHRIGRTGRAGASGIAIALATPEDIRHLERIERYTGQALPESVLEGLEPTRRLRRLPPRRPSSSGPRGKGYGPRRSGEGMRSSNNGFGRDARTGSGESHRAPRDGTPARRPSADGRPQRRREF</sequence>
<dbReference type="InterPro" id="IPR044742">
    <property type="entry name" value="DEAD/DEAH_RhlB"/>
</dbReference>
<dbReference type="InterPro" id="IPR001650">
    <property type="entry name" value="Helicase_C-like"/>
</dbReference>
<dbReference type="Pfam" id="PF00270">
    <property type="entry name" value="DEAD"/>
    <property type="match status" value="1"/>
</dbReference>
<dbReference type="Pfam" id="PF00271">
    <property type="entry name" value="Helicase_C"/>
    <property type="match status" value="1"/>
</dbReference>
<evidence type="ECO:0000259" key="14">
    <source>
        <dbReference type="PROSITE" id="PS51194"/>
    </source>
</evidence>
<evidence type="ECO:0000256" key="3">
    <source>
        <dbReference type="ARBA" id="ARBA00022741"/>
    </source>
</evidence>
<dbReference type="GO" id="GO:0003724">
    <property type="term" value="F:RNA helicase activity"/>
    <property type="evidence" value="ECO:0007669"/>
    <property type="project" value="UniProtKB-EC"/>
</dbReference>
<proteinExistence type="inferred from homology"/>
<gene>
    <name evidence="16" type="ORF">EV699_11030</name>
</gene>
<feature type="domain" description="Helicase C-terminal" evidence="14">
    <location>
        <begin position="233"/>
        <end position="378"/>
    </location>
</feature>
<evidence type="ECO:0000256" key="4">
    <source>
        <dbReference type="ARBA" id="ARBA00022801"/>
    </source>
</evidence>
<dbReference type="PROSITE" id="PS51192">
    <property type="entry name" value="HELICASE_ATP_BIND_1"/>
    <property type="match status" value="1"/>
</dbReference>
<dbReference type="GO" id="GO:0009266">
    <property type="term" value="P:response to temperature stimulus"/>
    <property type="evidence" value="ECO:0007669"/>
    <property type="project" value="UniProtKB-ARBA"/>
</dbReference>
<dbReference type="Gene3D" id="3.40.50.300">
    <property type="entry name" value="P-loop containing nucleotide triphosphate hydrolases"/>
    <property type="match status" value="2"/>
</dbReference>
<dbReference type="Proteomes" id="UP000295765">
    <property type="component" value="Unassembled WGS sequence"/>
</dbReference>
<evidence type="ECO:0000256" key="5">
    <source>
        <dbReference type="ARBA" id="ARBA00022806"/>
    </source>
</evidence>
<dbReference type="GO" id="GO:0016787">
    <property type="term" value="F:hydrolase activity"/>
    <property type="evidence" value="ECO:0007669"/>
    <property type="project" value="UniProtKB-KW"/>
</dbReference>
<evidence type="ECO:0000256" key="2">
    <source>
        <dbReference type="ARBA" id="ARBA00022490"/>
    </source>
</evidence>
<evidence type="ECO:0000259" key="15">
    <source>
        <dbReference type="PROSITE" id="PS51195"/>
    </source>
</evidence>
<evidence type="ECO:0000256" key="12">
    <source>
        <dbReference type="SAM" id="MobiDB-lite"/>
    </source>
</evidence>
<dbReference type="PROSITE" id="PS00039">
    <property type="entry name" value="DEAD_ATP_HELICASE"/>
    <property type="match status" value="1"/>
</dbReference>
<keyword evidence="6 11" id="KW-0067">ATP-binding</keyword>
<dbReference type="PANTHER" id="PTHR47959:SF17">
    <property type="entry name" value="ATP-DEPENDENT RNA HELICASE DEAD BOX FAMILY"/>
    <property type="match status" value="1"/>
</dbReference>
<evidence type="ECO:0000256" key="10">
    <source>
        <dbReference type="PROSITE-ProRule" id="PRU00552"/>
    </source>
</evidence>
<dbReference type="GO" id="GO:0005829">
    <property type="term" value="C:cytosol"/>
    <property type="evidence" value="ECO:0007669"/>
    <property type="project" value="TreeGrafter"/>
</dbReference>
<evidence type="ECO:0000256" key="6">
    <source>
        <dbReference type="ARBA" id="ARBA00022840"/>
    </source>
</evidence>
<evidence type="ECO:0000256" key="11">
    <source>
        <dbReference type="RuleBase" id="RU000492"/>
    </source>
</evidence>
<keyword evidence="2" id="KW-0963">Cytoplasm</keyword>
<comment type="similarity">
    <text evidence="7 11">Belongs to the DEAD box helicase family.</text>
</comment>
<keyword evidence="5 11" id="KW-0347">Helicase</keyword>
<dbReference type="SMART" id="SM00490">
    <property type="entry name" value="HELICc"/>
    <property type="match status" value="1"/>
</dbReference>
<evidence type="ECO:0000256" key="7">
    <source>
        <dbReference type="ARBA" id="ARBA00038437"/>
    </source>
</evidence>
<keyword evidence="17" id="KW-1185">Reference proteome</keyword>
<feature type="short sequence motif" description="Q motif" evidence="10">
    <location>
        <begin position="1"/>
        <end position="29"/>
    </location>
</feature>
<feature type="region of interest" description="Disordered" evidence="12">
    <location>
        <begin position="370"/>
        <end position="451"/>
    </location>
</feature>
<evidence type="ECO:0000313" key="16">
    <source>
        <dbReference type="EMBL" id="TCO81005.1"/>
    </source>
</evidence>
<evidence type="ECO:0000256" key="8">
    <source>
        <dbReference type="ARBA" id="ARBA00047984"/>
    </source>
</evidence>
<evidence type="ECO:0000256" key="1">
    <source>
        <dbReference type="ARBA" id="ARBA00012552"/>
    </source>
</evidence>
<dbReference type="PROSITE" id="PS51195">
    <property type="entry name" value="Q_MOTIF"/>
    <property type="match status" value="1"/>
</dbReference>
<dbReference type="InterPro" id="IPR014014">
    <property type="entry name" value="RNA_helicase_DEAD_Q_motif"/>
</dbReference>
<evidence type="ECO:0000313" key="17">
    <source>
        <dbReference type="Proteomes" id="UP000295765"/>
    </source>
</evidence>
<dbReference type="PANTHER" id="PTHR47959">
    <property type="entry name" value="ATP-DEPENDENT RNA HELICASE RHLE-RELATED"/>
    <property type="match status" value="1"/>
</dbReference>
<dbReference type="CDD" id="cd00268">
    <property type="entry name" value="DEADc"/>
    <property type="match status" value="1"/>
</dbReference>
<dbReference type="InterPro" id="IPR027417">
    <property type="entry name" value="P-loop_NTPase"/>
</dbReference>
<dbReference type="FunFam" id="3.40.50.300:FF:000108">
    <property type="entry name" value="ATP-dependent RNA helicase RhlE"/>
    <property type="match status" value="1"/>
</dbReference>
<dbReference type="OrthoDB" id="9805696at2"/>
<comment type="catalytic activity">
    <reaction evidence="8">
        <text>ATP + H2O = ADP + phosphate + H(+)</text>
        <dbReference type="Rhea" id="RHEA:13065"/>
        <dbReference type="ChEBI" id="CHEBI:15377"/>
        <dbReference type="ChEBI" id="CHEBI:15378"/>
        <dbReference type="ChEBI" id="CHEBI:30616"/>
        <dbReference type="ChEBI" id="CHEBI:43474"/>
        <dbReference type="ChEBI" id="CHEBI:456216"/>
        <dbReference type="EC" id="3.6.4.13"/>
    </reaction>
</comment>
<feature type="domain" description="DEAD-box RNA helicase Q" evidence="15">
    <location>
        <begin position="1"/>
        <end position="29"/>
    </location>
</feature>
<feature type="compositionally biased region" description="Basic and acidic residues" evidence="12">
    <location>
        <begin position="417"/>
        <end position="451"/>
    </location>
</feature>
<organism evidence="16 17">
    <name type="scientific">Plasticicumulans lactativorans</name>
    <dbReference type="NCBI Taxonomy" id="1133106"/>
    <lineage>
        <taxon>Bacteria</taxon>
        <taxon>Pseudomonadati</taxon>
        <taxon>Pseudomonadota</taxon>
        <taxon>Gammaproteobacteria</taxon>
        <taxon>Candidatus Competibacteraceae</taxon>
        <taxon>Plasticicumulans</taxon>
    </lineage>
</organism>
<comment type="caution">
    <text evidence="16">The sequence shown here is derived from an EMBL/GenBank/DDBJ whole genome shotgun (WGS) entry which is preliminary data.</text>
</comment>
<dbReference type="InterPro" id="IPR000629">
    <property type="entry name" value="RNA-helicase_DEAD-box_CS"/>
</dbReference>
<evidence type="ECO:0000256" key="9">
    <source>
        <dbReference type="ARBA" id="ARBA00074363"/>
    </source>
</evidence>
<dbReference type="GO" id="GO:0003676">
    <property type="term" value="F:nucleic acid binding"/>
    <property type="evidence" value="ECO:0007669"/>
    <property type="project" value="InterPro"/>
</dbReference>
<dbReference type="RefSeq" id="WP_132542155.1">
    <property type="nucleotide sequence ID" value="NZ_SLWY01000010.1"/>
</dbReference>